<keyword evidence="2" id="KW-1185">Reference proteome</keyword>
<accession>A0A0B0NDA6</accession>
<evidence type="ECO:0000313" key="1">
    <source>
        <dbReference type="EMBL" id="KHG12538.1"/>
    </source>
</evidence>
<evidence type="ECO:0000313" key="2">
    <source>
        <dbReference type="Proteomes" id="UP000032142"/>
    </source>
</evidence>
<protein>
    <submittedName>
        <fullName evidence="1">Uncharacterized protein</fullName>
    </submittedName>
</protein>
<name>A0A0B0NDA6_GOSAR</name>
<dbReference type="EMBL" id="KN397846">
    <property type="protein sequence ID" value="KHG12538.1"/>
    <property type="molecule type" value="Genomic_DNA"/>
</dbReference>
<dbReference type="Proteomes" id="UP000032142">
    <property type="component" value="Unassembled WGS sequence"/>
</dbReference>
<proteinExistence type="predicted"/>
<reference evidence="2" key="1">
    <citation type="submission" date="2014-09" db="EMBL/GenBank/DDBJ databases">
        <authorList>
            <person name="Mudge J."/>
            <person name="Ramaraj T."/>
            <person name="Lindquist I.E."/>
            <person name="Bharti A.K."/>
            <person name="Sundararajan A."/>
            <person name="Cameron C.T."/>
            <person name="Woodward J.E."/>
            <person name="May G.D."/>
            <person name="Brubaker C."/>
            <person name="Broadhvest J."/>
            <person name="Wilkins T.A."/>
        </authorList>
    </citation>
    <scope>NUCLEOTIDE SEQUENCE</scope>
    <source>
        <strain evidence="2">cv. AKA8401</strain>
    </source>
</reference>
<dbReference type="AlphaFoldDB" id="A0A0B0NDA6"/>
<gene>
    <name evidence="1" type="ORF">F383_04286</name>
</gene>
<organism evidence="1 2">
    <name type="scientific">Gossypium arboreum</name>
    <name type="common">Tree cotton</name>
    <name type="synonym">Gossypium nanking</name>
    <dbReference type="NCBI Taxonomy" id="29729"/>
    <lineage>
        <taxon>Eukaryota</taxon>
        <taxon>Viridiplantae</taxon>
        <taxon>Streptophyta</taxon>
        <taxon>Embryophyta</taxon>
        <taxon>Tracheophyta</taxon>
        <taxon>Spermatophyta</taxon>
        <taxon>Magnoliopsida</taxon>
        <taxon>eudicotyledons</taxon>
        <taxon>Gunneridae</taxon>
        <taxon>Pentapetalae</taxon>
        <taxon>rosids</taxon>
        <taxon>malvids</taxon>
        <taxon>Malvales</taxon>
        <taxon>Malvaceae</taxon>
        <taxon>Malvoideae</taxon>
        <taxon>Gossypium</taxon>
    </lineage>
</organism>
<sequence>MDFRRVKVLEGKWEGIKVLREK</sequence>